<feature type="region of interest" description="Disordered" evidence="4">
    <location>
        <begin position="130"/>
        <end position="162"/>
    </location>
</feature>
<evidence type="ECO:0000256" key="1">
    <source>
        <dbReference type="ARBA" id="ARBA00022853"/>
    </source>
</evidence>
<dbReference type="EnsemblMetazoa" id="CLYHEMT021621.1">
    <property type="protein sequence ID" value="CLYHEMP021621.1"/>
    <property type="gene ID" value="CLYHEMG021621"/>
</dbReference>
<evidence type="ECO:0000259" key="5">
    <source>
        <dbReference type="PROSITE" id="PS50157"/>
    </source>
</evidence>
<dbReference type="AlphaFoldDB" id="A0A7M5XDA7"/>
<dbReference type="InterPro" id="IPR013087">
    <property type="entry name" value="Znf_C2H2_type"/>
</dbReference>
<dbReference type="GO" id="GO:0006357">
    <property type="term" value="P:regulation of transcription by RNA polymerase II"/>
    <property type="evidence" value="ECO:0007669"/>
    <property type="project" value="TreeGrafter"/>
</dbReference>
<dbReference type="InterPro" id="IPR036236">
    <property type="entry name" value="Znf_C2H2_sf"/>
</dbReference>
<accession>A0A7M5XDA7</accession>
<proteinExistence type="inferred from homology"/>
<reference evidence="6" key="1">
    <citation type="submission" date="2021-01" db="UniProtKB">
        <authorList>
            <consortium name="EnsemblMetazoa"/>
        </authorList>
    </citation>
    <scope>IDENTIFICATION</scope>
</reference>
<dbReference type="OrthoDB" id="5951512at2759"/>
<dbReference type="SMART" id="SM00355">
    <property type="entry name" value="ZnF_C2H2"/>
    <property type="match status" value="3"/>
</dbReference>
<dbReference type="GO" id="GO:0035098">
    <property type="term" value="C:ESC/E(Z) complex"/>
    <property type="evidence" value="ECO:0007669"/>
    <property type="project" value="TreeGrafter"/>
</dbReference>
<protein>
    <recommendedName>
        <fullName evidence="5">C2H2-type domain-containing protein</fullName>
    </recommendedName>
</protein>
<evidence type="ECO:0000256" key="2">
    <source>
        <dbReference type="ARBA" id="ARBA00037930"/>
    </source>
</evidence>
<evidence type="ECO:0000313" key="6">
    <source>
        <dbReference type="EnsemblMetazoa" id="CLYHEMP021621.1"/>
    </source>
</evidence>
<dbReference type="Gene3D" id="3.30.160.60">
    <property type="entry name" value="Classic Zinc Finger"/>
    <property type="match status" value="2"/>
</dbReference>
<dbReference type="PANTHER" id="PTHR46541:SF1">
    <property type="entry name" value="ZINC FINGER PROTEIN AEBP2"/>
    <property type="match status" value="1"/>
</dbReference>
<name>A0A7M5XDA7_9CNID</name>
<dbReference type="GeneID" id="136807535"/>
<dbReference type="PROSITE" id="PS00028">
    <property type="entry name" value="ZINC_FINGER_C2H2_1"/>
    <property type="match status" value="2"/>
</dbReference>
<feature type="domain" description="C2H2-type" evidence="5">
    <location>
        <begin position="291"/>
        <end position="320"/>
    </location>
</feature>
<sequence length="506" mass="58166">MLENELNGYQKHFYKSNGCKKALIQQISKVKKGSKVKCSTESLSDPAKVINFINGHQIRDLHRIAKNNKTRKADDVKASNIIVPSNEKIMRKLTKGKEQISCKCPNGFKRGNKTAQINGGCLNQSCKKQTHLSPIKNERSKPRVEKNNHRKKNINDPEDDKPKEYVLRSSQRLQYIHNMKKRDIEIDKPLVDRMTNMFNEPIDIRLDTKKLNIPVLNNNPQSRVNCEWGDCRLSFINAEDLTDHVESSHLVSCEESDNCSCMWRDCKFLNQSCSFKWLSKHVLRHCDLKPFKCVILGCDMTFSTQNGLARHVPTHFNESRVRRACVLTHEAARKEELNKTKRQLSATLSTCSESSSGTFCSSGSSSLGEEIIFDNASIPNVSVGKHTDFRENHHTFTTKTYNYVKKKIQKSTFDPSTNSGYLDKAFRIDHKVIGRRSGSNGTTEMLLTPSLNNLFPRSSFWCDSNEFRKRKHSHVEIPMRDMPVDIKNKLYDSEHASSIRRRKKRK</sequence>
<evidence type="ECO:0000313" key="7">
    <source>
        <dbReference type="Proteomes" id="UP000594262"/>
    </source>
</evidence>
<keyword evidence="3" id="KW-0863">Zinc-finger</keyword>
<dbReference type="PROSITE" id="PS50157">
    <property type="entry name" value="ZINC_FINGER_C2H2_2"/>
    <property type="match status" value="1"/>
</dbReference>
<dbReference type="Proteomes" id="UP000594262">
    <property type="component" value="Unplaced"/>
</dbReference>
<keyword evidence="1" id="KW-0156">Chromatin regulator</keyword>
<keyword evidence="3" id="KW-0479">Metal-binding</keyword>
<dbReference type="GO" id="GO:0006325">
    <property type="term" value="P:chromatin organization"/>
    <property type="evidence" value="ECO:0007669"/>
    <property type="project" value="UniProtKB-KW"/>
</dbReference>
<evidence type="ECO:0000256" key="3">
    <source>
        <dbReference type="PROSITE-ProRule" id="PRU00042"/>
    </source>
</evidence>
<dbReference type="GO" id="GO:0008270">
    <property type="term" value="F:zinc ion binding"/>
    <property type="evidence" value="ECO:0007669"/>
    <property type="project" value="UniProtKB-KW"/>
</dbReference>
<keyword evidence="3" id="KW-0862">Zinc</keyword>
<dbReference type="RefSeq" id="XP_066920217.1">
    <property type="nucleotide sequence ID" value="XM_067064116.1"/>
</dbReference>
<evidence type="ECO:0000256" key="4">
    <source>
        <dbReference type="SAM" id="MobiDB-lite"/>
    </source>
</evidence>
<feature type="compositionally biased region" description="Basic and acidic residues" evidence="4">
    <location>
        <begin position="136"/>
        <end position="147"/>
    </location>
</feature>
<dbReference type="InterPro" id="IPR052130">
    <property type="entry name" value="AEBP2/jing_C2H2-ZnF"/>
</dbReference>
<dbReference type="PANTHER" id="PTHR46541">
    <property type="entry name" value="ZINC FINGER PROTEIN AEBP2"/>
    <property type="match status" value="1"/>
</dbReference>
<dbReference type="SUPFAM" id="SSF57667">
    <property type="entry name" value="beta-beta-alpha zinc fingers"/>
    <property type="match status" value="2"/>
</dbReference>
<organism evidence="6 7">
    <name type="scientific">Clytia hemisphaerica</name>
    <dbReference type="NCBI Taxonomy" id="252671"/>
    <lineage>
        <taxon>Eukaryota</taxon>
        <taxon>Metazoa</taxon>
        <taxon>Cnidaria</taxon>
        <taxon>Hydrozoa</taxon>
        <taxon>Hydroidolina</taxon>
        <taxon>Leptothecata</taxon>
        <taxon>Obeliida</taxon>
        <taxon>Clytiidae</taxon>
        <taxon>Clytia</taxon>
    </lineage>
</organism>
<keyword evidence="7" id="KW-1185">Reference proteome</keyword>
<comment type="similarity">
    <text evidence="2">Belongs to the AEBP2/jing C2H2-type zinc-finger family.</text>
</comment>